<dbReference type="SUPFAM" id="SSF52540">
    <property type="entry name" value="P-loop containing nucleoside triphosphate hydrolases"/>
    <property type="match status" value="1"/>
</dbReference>
<dbReference type="NCBIfam" id="NF008750">
    <property type="entry name" value="PRK11784.1-2"/>
    <property type="match status" value="1"/>
</dbReference>
<dbReference type="InterPro" id="IPR017582">
    <property type="entry name" value="SelU"/>
</dbReference>
<reference evidence="3 4" key="1">
    <citation type="submission" date="2019-02" db="EMBL/GenBank/DDBJ databases">
        <title>Paenibacillus sp. nov., isolated from surface-sterilized tissue of Thalictrum simplex L.</title>
        <authorList>
            <person name="Tuo L."/>
        </authorList>
    </citation>
    <scope>NUCLEOTIDE SEQUENCE [LARGE SCALE GENOMIC DNA]</scope>
    <source>
        <strain evidence="3 4">N2SHLJ1</strain>
    </source>
</reference>
<accession>A0A4Q9DVU9</accession>
<evidence type="ECO:0000313" key="4">
    <source>
        <dbReference type="Proteomes" id="UP000293142"/>
    </source>
</evidence>
<dbReference type="Proteomes" id="UP000293142">
    <property type="component" value="Unassembled WGS sequence"/>
</dbReference>
<sequence>MFQDISVEDMLALRKKGELELIDVRSSGEYETFTIPGSINIPFFTNEERAEIGTIYKMISKQAAMERGLEIISAKLPAFIKQFAAIPGRKAVYCWRGGMRSKTTATLLSLMNIHVYRLQGGIRAYRKWVSDTLDQFALNPICVVVSGYTGSGKTSVLQKLAMRGHPVLDLEAYAGHRGSIFGQIGLRPHNQKTFESLLLGALIEVQHKPYVLLEAESKRIGRCVMPDFLAEGKARGRQIVLEMPLSLRARHIIEDYKPHAHKQEVMDAFAFIKRRLHTPVAAEIEQHLLLGRYAEAVHLLLEHYYDPRYEHSSRQYDEAPEPVIYHASSVEEAADQIESYLQQQFPI</sequence>
<comment type="caution">
    <text evidence="3">The sequence shown here is derived from an EMBL/GenBank/DDBJ whole genome shotgun (WGS) entry which is preliminary data.</text>
</comment>
<dbReference type="OrthoDB" id="9808735at2"/>
<name>A0A4Q9DVU9_9BACL</name>
<dbReference type="SUPFAM" id="SSF52821">
    <property type="entry name" value="Rhodanese/Cell cycle control phosphatase"/>
    <property type="match status" value="1"/>
</dbReference>
<evidence type="ECO:0000313" key="3">
    <source>
        <dbReference type="EMBL" id="TBL81184.1"/>
    </source>
</evidence>
<proteinExistence type="predicted"/>
<gene>
    <name evidence="3" type="primary">mnmH</name>
    <name evidence="3" type="ORF">EYB31_03585</name>
</gene>
<dbReference type="SMART" id="SM00450">
    <property type="entry name" value="RHOD"/>
    <property type="match status" value="1"/>
</dbReference>
<dbReference type="PANTHER" id="PTHR30401">
    <property type="entry name" value="TRNA 2-SELENOURIDINE SYNTHASE"/>
    <property type="match status" value="1"/>
</dbReference>
<keyword evidence="1" id="KW-0711">Selenium</keyword>
<dbReference type="GO" id="GO:0043828">
    <property type="term" value="F:tRNA 2-selenouridine synthase activity"/>
    <property type="evidence" value="ECO:0007669"/>
    <property type="project" value="InterPro"/>
</dbReference>
<dbReference type="RefSeq" id="WP_131011896.1">
    <property type="nucleotide sequence ID" value="NZ_SIRE01000003.1"/>
</dbReference>
<dbReference type="AlphaFoldDB" id="A0A4Q9DVU9"/>
<dbReference type="Pfam" id="PF00581">
    <property type="entry name" value="Rhodanese"/>
    <property type="match status" value="1"/>
</dbReference>
<dbReference type="NCBIfam" id="TIGR03167">
    <property type="entry name" value="tRNA_sel_U_synt"/>
    <property type="match status" value="1"/>
</dbReference>
<dbReference type="InterPro" id="IPR058840">
    <property type="entry name" value="AAA_SelU"/>
</dbReference>
<dbReference type="PANTHER" id="PTHR30401:SF0">
    <property type="entry name" value="TRNA 2-SELENOURIDINE SYNTHASE"/>
    <property type="match status" value="1"/>
</dbReference>
<protein>
    <submittedName>
        <fullName evidence="3">tRNA 2-selenouridine(34) synthase MnmH</fullName>
    </submittedName>
</protein>
<feature type="domain" description="Rhodanese" evidence="2">
    <location>
        <begin position="15"/>
        <end position="134"/>
    </location>
</feature>
<dbReference type="InterPro" id="IPR036873">
    <property type="entry name" value="Rhodanese-like_dom_sf"/>
</dbReference>
<dbReference type="Pfam" id="PF26341">
    <property type="entry name" value="AAA_SelU"/>
    <property type="match status" value="1"/>
</dbReference>
<dbReference type="GO" id="GO:0002098">
    <property type="term" value="P:tRNA wobble uridine modification"/>
    <property type="evidence" value="ECO:0007669"/>
    <property type="project" value="InterPro"/>
</dbReference>
<dbReference type="PROSITE" id="PS50206">
    <property type="entry name" value="RHODANESE_3"/>
    <property type="match status" value="1"/>
</dbReference>
<evidence type="ECO:0000256" key="1">
    <source>
        <dbReference type="ARBA" id="ARBA00023266"/>
    </source>
</evidence>
<dbReference type="Gene3D" id="3.40.250.10">
    <property type="entry name" value="Rhodanese-like domain"/>
    <property type="match status" value="1"/>
</dbReference>
<keyword evidence="4" id="KW-1185">Reference proteome</keyword>
<dbReference type="InterPro" id="IPR027417">
    <property type="entry name" value="P-loop_NTPase"/>
</dbReference>
<evidence type="ECO:0000259" key="2">
    <source>
        <dbReference type="PROSITE" id="PS50206"/>
    </source>
</evidence>
<dbReference type="EMBL" id="SIRE01000003">
    <property type="protein sequence ID" value="TBL81184.1"/>
    <property type="molecule type" value="Genomic_DNA"/>
</dbReference>
<organism evidence="3 4">
    <name type="scientific">Paenibacillus thalictri</name>
    <dbReference type="NCBI Taxonomy" id="2527873"/>
    <lineage>
        <taxon>Bacteria</taxon>
        <taxon>Bacillati</taxon>
        <taxon>Bacillota</taxon>
        <taxon>Bacilli</taxon>
        <taxon>Bacillales</taxon>
        <taxon>Paenibacillaceae</taxon>
        <taxon>Paenibacillus</taxon>
    </lineage>
</organism>
<dbReference type="InterPro" id="IPR001763">
    <property type="entry name" value="Rhodanese-like_dom"/>
</dbReference>